<protein>
    <submittedName>
        <fullName evidence="3">Flagellar motility protein MotE (MotC chaperone)</fullName>
    </submittedName>
</protein>
<evidence type="ECO:0000313" key="3">
    <source>
        <dbReference type="EMBL" id="MDQ0446782.1"/>
    </source>
</evidence>
<organism evidence="3 4">
    <name type="scientific">Methylobacterium aerolatum</name>
    <dbReference type="NCBI Taxonomy" id="418708"/>
    <lineage>
        <taxon>Bacteria</taxon>
        <taxon>Pseudomonadati</taxon>
        <taxon>Pseudomonadota</taxon>
        <taxon>Alphaproteobacteria</taxon>
        <taxon>Hyphomicrobiales</taxon>
        <taxon>Methylobacteriaceae</taxon>
        <taxon>Methylobacterium</taxon>
    </lineage>
</organism>
<dbReference type="Proteomes" id="UP001231124">
    <property type="component" value="Unassembled WGS sequence"/>
</dbReference>
<evidence type="ECO:0000256" key="1">
    <source>
        <dbReference type="SAM" id="Coils"/>
    </source>
</evidence>
<evidence type="ECO:0000256" key="2">
    <source>
        <dbReference type="SAM" id="MobiDB-lite"/>
    </source>
</evidence>
<proteinExistence type="predicted"/>
<feature type="region of interest" description="Disordered" evidence="2">
    <location>
        <begin position="1"/>
        <end position="24"/>
    </location>
</feature>
<keyword evidence="4" id="KW-1185">Reference proteome</keyword>
<feature type="region of interest" description="Disordered" evidence="2">
    <location>
        <begin position="80"/>
        <end position="122"/>
    </location>
</feature>
<gene>
    <name evidence="3" type="ORF">QO012_001273</name>
</gene>
<comment type="caution">
    <text evidence="3">The sequence shown here is derived from an EMBL/GenBank/DDBJ whole genome shotgun (WGS) entry which is preliminary data.</text>
</comment>
<keyword evidence="1" id="KW-0175">Coiled coil</keyword>
<feature type="coiled-coil region" evidence="1">
    <location>
        <begin position="127"/>
        <end position="185"/>
    </location>
</feature>
<dbReference type="EMBL" id="JAUSVP010000003">
    <property type="protein sequence ID" value="MDQ0446782.1"/>
    <property type="molecule type" value="Genomic_DNA"/>
</dbReference>
<keyword evidence="3" id="KW-0282">Flagellum</keyword>
<feature type="region of interest" description="Disordered" evidence="2">
    <location>
        <begin position="254"/>
        <end position="277"/>
    </location>
</feature>
<accession>A0ABU0HWR1</accession>
<feature type="compositionally biased region" description="Basic and acidic residues" evidence="2">
    <location>
        <begin position="92"/>
        <end position="110"/>
    </location>
</feature>
<keyword evidence="3" id="KW-0966">Cell projection</keyword>
<dbReference type="SUPFAM" id="SSF158791">
    <property type="entry name" value="MgtE N-terminal domain-like"/>
    <property type="match status" value="1"/>
</dbReference>
<reference evidence="3 4" key="1">
    <citation type="submission" date="2023-07" db="EMBL/GenBank/DDBJ databases">
        <title>Genomic Encyclopedia of Type Strains, Phase IV (KMG-IV): sequencing the most valuable type-strain genomes for metagenomic binning, comparative biology and taxonomic classification.</title>
        <authorList>
            <person name="Goeker M."/>
        </authorList>
    </citation>
    <scope>NUCLEOTIDE SEQUENCE [LARGE SCALE GENOMIC DNA]</scope>
    <source>
        <strain evidence="3 4">DSM 19013</strain>
    </source>
</reference>
<evidence type="ECO:0000313" key="4">
    <source>
        <dbReference type="Proteomes" id="UP001231124"/>
    </source>
</evidence>
<feature type="compositionally biased region" description="Low complexity" evidence="2">
    <location>
        <begin position="1"/>
        <end position="13"/>
    </location>
</feature>
<keyword evidence="3" id="KW-0969">Cilium</keyword>
<sequence length="277" mass="29274">MAASSAGTMAPAAKEASALGRSRLKPPRPLKLRLVDAVALSAAALLVLKVLTWAGAGIPEPSLPAFARAVAKARTGYEFLDPETTGSVGTKEPAKEKAASPADRPPEPREATQPPVEGPSPSEKALLEKLGARRDVLKQRSDELDLREKMLDEAEKKIETGIGDLKKQEDKVDAAAKAKDEAEKQGLKSIVTMYETMKPKDAARVFDRLGHDVLVPLVVAMNPRKMAEILAVMQPEAAERLTVALANRARGAASAQAQAAPALPPGELPAIDPGPAR</sequence>
<name>A0ABU0HWR1_9HYPH</name>